<reference evidence="3" key="1">
    <citation type="submission" date="2016-06" db="EMBL/GenBank/DDBJ databases">
        <authorList>
            <person name="Varghese N."/>
            <person name="Submissions Spin"/>
        </authorList>
    </citation>
    <scope>NUCLEOTIDE SEQUENCE [LARGE SCALE GENOMIC DNA]</scope>
    <source>
        <strain evidence="3">DSM 43168</strain>
    </source>
</reference>
<name>A0A1C5AW47_9ACTN</name>
<accession>A0A1C5AW47</accession>
<feature type="region of interest" description="Disordered" evidence="1">
    <location>
        <begin position="1"/>
        <end position="81"/>
    </location>
</feature>
<sequence length="81" mass="8715">MPQGAGARDPVLFGGRKAFLGRRHRRPVRRAGGAAGRSEGDGGRRPTYRSPNVSYRMFGGGTSSSARARSVDRTIRAEPET</sequence>
<feature type="compositionally biased region" description="Basic and acidic residues" evidence="1">
    <location>
        <begin position="69"/>
        <end position="81"/>
    </location>
</feature>
<evidence type="ECO:0000313" key="2">
    <source>
        <dbReference type="EMBL" id="SCF49448.1"/>
    </source>
</evidence>
<gene>
    <name evidence="2" type="ORF">GA0070563_12251</name>
</gene>
<protein>
    <submittedName>
        <fullName evidence="2">Uncharacterized protein</fullName>
    </submittedName>
</protein>
<keyword evidence="3" id="KW-1185">Reference proteome</keyword>
<proteinExistence type="predicted"/>
<evidence type="ECO:0000256" key="1">
    <source>
        <dbReference type="SAM" id="MobiDB-lite"/>
    </source>
</evidence>
<dbReference type="EMBL" id="FMCT01000022">
    <property type="protein sequence ID" value="SCF49448.1"/>
    <property type="molecule type" value="Genomic_DNA"/>
</dbReference>
<dbReference type="AlphaFoldDB" id="A0A1C5AW47"/>
<evidence type="ECO:0000313" key="3">
    <source>
        <dbReference type="Proteomes" id="UP000183585"/>
    </source>
</evidence>
<feature type="compositionally biased region" description="Basic residues" evidence="1">
    <location>
        <begin position="19"/>
        <end position="29"/>
    </location>
</feature>
<dbReference type="Proteomes" id="UP000183585">
    <property type="component" value="Unassembled WGS sequence"/>
</dbReference>
<organism evidence="2 3">
    <name type="scientific">Micromonospora carbonacea</name>
    <dbReference type="NCBI Taxonomy" id="47853"/>
    <lineage>
        <taxon>Bacteria</taxon>
        <taxon>Bacillati</taxon>
        <taxon>Actinomycetota</taxon>
        <taxon>Actinomycetes</taxon>
        <taxon>Micromonosporales</taxon>
        <taxon>Micromonosporaceae</taxon>
        <taxon>Micromonospora</taxon>
    </lineage>
</organism>